<feature type="region of interest" description="Disordered" evidence="1">
    <location>
        <begin position="338"/>
        <end position="365"/>
    </location>
</feature>
<dbReference type="HOGENOM" id="CLU_014102_0_0_1"/>
<dbReference type="Gene3D" id="2.60.40.10">
    <property type="entry name" value="Immunoglobulins"/>
    <property type="match status" value="1"/>
</dbReference>
<dbReference type="InterPro" id="IPR013783">
    <property type="entry name" value="Ig-like_fold"/>
</dbReference>
<name>B7FZM2_PHATC</name>
<dbReference type="InParanoid" id="B7FZM2"/>
<dbReference type="Pfam" id="PF12904">
    <property type="entry name" value="Collagen_bind_2"/>
    <property type="match status" value="1"/>
</dbReference>
<gene>
    <name evidence="4" type="ORF">PHATRDRAFT_45737</name>
</gene>
<feature type="domain" description="Putative collagen-binding" evidence="2">
    <location>
        <begin position="691"/>
        <end position="766"/>
    </location>
</feature>
<dbReference type="EMBL" id="CM000611">
    <property type="protein sequence ID" value="EEC48161.1"/>
    <property type="molecule type" value="Genomic_DNA"/>
</dbReference>
<protein>
    <recommendedName>
        <fullName evidence="6">DUF5060 domain-containing protein</fullName>
    </recommendedName>
</protein>
<evidence type="ECO:0000256" key="1">
    <source>
        <dbReference type="SAM" id="MobiDB-lite"/>
    </source>
</evidence>
<organism evidence="4 5">
    <name type="scientific">Phaeodactylum tricornutum (strain CCAP 1055/1)</name>
    <dbReference type="NCBI Taxonomy" id="556484"/>
    <lineage>
        <taxon>Eukaryota</taxon>
        <taxon>Sar</taxon>
        <taxon>Stramenopiles</taxon>
        <taxon>Ochrophyta</taxon>
        <taxon>Bacillariophyta</taxon>
        <taxon>Bacillariophyceae</taxon>
        <taxon>Bacillariophycidae</taxon>
        <taxon>Naviculales</taxon>
        <taxon>Phaeodactylaceae</taxon>
        <taxon>Phaeodactylum</taxon>
    </lineage>
</organism>
<evidence type="ECO:0000313" key="5">
    <source>
        <dbReference type="Proteomes" id="UP000000759"/>
    </source>
</evidence>
<evidence type="ECO:0000313" key="4">
    <source>
        <dbReference type="EMBL" id="EEC48161.1"/>
    </source>
</evidence>
<sequence>MVPRIPIILVFAGWLGVLSTTAQRLTSFTLINAQTNQPIGLIEDNDLIDVQAVGASALSLRANINNNTTSVGSVRFFINGETSAVENVVPYALGGDTDGNYNAVPALVTPGSVMVRATLWSGPDGTGDQLQSVTLTLQVFVAGNADVPTLSPNTVAASTGGDVGRYPASPEGTVSGVRQVWHKVTLGFVGPNASETATPNPFTDYRLDVTFTSLDSPQSFTVPGYYAADGNAANTGASSGAVWLVHFAPDLDGNWAWEANFTTGTLVAQYGDGSSAGFFDGASGNFSVATSNKKGRDFRARGRLQYVGEHHLKFPNGEWFLKAGADSPENFLAYEDFDNTPNQGGRRKSWAPHTQDYTEGDPTWAGGKGKGMIGGTYREKIEMKRYGVYVEHAIPNSSRLLLRHQALNYLANKGMNAFSFLPMNIEGDDKNVFPYVSDAAGEDRMRIDVSKTAQWEVVFEHADHLGLFLHFKTQETENDRLLDNGSLGDERRLYYRELVARFGHHLALNWNLGEENRNTDMQRKAYTDYFKEIDPYQHPVVVHTFPRQKEAIYADLLGYSTFDGASLQSSPQLVFNDTLEWRTRSAAAGRKWVVANDEQGDAQTGVAPDDVDPTHDGIRENVLWGNLMAGGAGVEYYFGYRYANSDLTCEDWRSRDAMWDLSRYALEFFQNNTIEFWKMSNANDRVSNGWCLAHEDGTMMVVYLIDGGTASIDLAGSTGTTYTSKWFNPRTGGALQDGSVRSLNVGGTQSLGNAPDGAPGDWVVLITLDAAFVTPAPVNQPTSSPVVFPTQNSTQPPVVNASSVPTVSPISESVPSAAPVAAPIRAPTTATPILAPTNLPTALPSSSATTQSLRPTTLTSSAFSATKKLHPIFYLAMLFLSW</sequence>
<dbReference type="InterPro" id="IPR024749">
    <property type="entry name" value="Collagen-bd_put"/>
</dbReference>
<feature type="domain" description="DUF5060" evidence="3">
    <location>
        <begin position="179"/>
        <end position="261"/>
    </location>
</feature>
<reference evidence="5" key="2">
    <citation type="submission" date="2008-08" db="EMBL/GenBank/DDBJ databases">
        <authorList>
            <consortium name="Diatom Consortium"/>
            <person name="Grigoriev I."/>
            <person name="Grimwood J."/>
            <person name="Kuo A."/>
            <person name="Otillar R.P."/>
            <person name="Salamov A."/>
            <person name="Detter J.C."/>
            <person name="Lindquist E."/>
            <person name="Shapiro H."/>
            <person name="Lucas S."/>
            <person name="Glavina del Rio T."/>
            <person name="Pitluck S."/>
            <person name="Rokhsar D."/>
            <person name="Bowler C."/>
        </authorList>
    </citation>
    <scope>GENOME REANNOTATION</scope>
    <source>
        <strain evidence="5">CCAP 1055/1</strain>
    </source>
</reference>
<dbReference type="OrthoDB" id="1948at2759"/>
<evidence type="ECO:0008006" key="6">
    <source>
        <dbReference type="Google" id="ProtNLM"/>
    </source>
</evidence>
<proteinExistence type="predicted"/>
<keyword evidence="5" id="KW-1185">Reference proteome</keyword>
<reference evidence="4 5" key="1">
    <citation type="journal article" date="2008" name="Nature">
        <title>The Phaeodactylum genome reveals the evolutionary history of diatom genomes.</title>
        <authorList>
            <person name="Bowler C."/>
            <person name="Allen A.E."/>
            <person name="Badger J.H."/>
            <person name="Grimwood J."/>
            <person name="Jabbari K."/>
            <person name="Kuo A."/>
            <person name="Maheswari U."/>
            <person name="Martens C."/>
            <person name="Maumus F."/>
            <person name="Otillar R.P."/>
            <person name="Rayko E."/>
            <person name="Salamov A."/>
            <person name="Vandepoele K."/>
            <person name="Beszteri B."/>
            <person name="Gruber A."/>
            <person name="Heijde M."/>
            <person name="Katinka M."/>
            <person name="Mock T."/>
            <person name="Valentin K."/>
            <person name="Verret F."/>
            <person name="Berges J.A."/>
            <person name="Brownlee C."/>
            <person name="Cadoret J.P."/>
            <person name="Chiovitti A."/>
            <person name="Choi C.J."/>
            <person name="Coesel S."/>
            <person name="De Martino A."/>
            <person name="Detter J.C."/>
            <person name="Durkin C."/>
            <person name="Falciatore A."/>
            <person name="Fournet J."/>
            <person name="Haruta M."/>
            <person name="Huysman M.J."/>
            <person name="Jenkins B.D."/>
            <person name="Jiroutova K."/>
            <person name="Jorgensen R.E."/>
            <person name="Joubert Y."/>
            <person name="Kaplan A."/>
            <person name="Kroger N."/>
            <person name="Kroth P.G."/>
            <person name="La Roche J."/>
            <person name="Lindquist E."/>
            <person name="Lommer M."/>
            <person name="Martin-Jezequel V."/>
            <person name="Lopez P.J."/>
            <person name="Lucas S."/>
            <person name="Mangogna M."/>
            <person name="McGinnis K."/>
            <person name="Medlin L.K."/>
            <person name="Montsant A."/>
            <person name="Oudot-Le Secq M.P."/>
            <person name="Napoli C."/>
            <person name="Obornik M."/>
            <person name="Parker M.S."/>
            <person name="Petit J.L."/>
            <person name="Porcel B.M."/>
            <person name="Poulsen N."/>
            <person name="Robison M."/>
            <person name="Rychlewski L."/>
            <person name="Rynearson T.A."/>
            <person name="Schmutz J."/>
            <person name="Shapiro H."/>
            <person name="Siaut M."/>
            <person name="Stanley M."/>
            <person name="Sussman M.R."/>
            <person name="Taylor A.R."/>
            <person name="Vardi A."/>
            <person name="von Dassow P."/>
            <person name="Vyverman W."/>
            <person name="Willis A."/>
            <person name="Wyrwicz L.S."/>
            <person name="Rokhsar D.S."/>
            <person name="Weissenbach J."/>
            <person name="Armbrust E.V."/>
            <person name="Green B.R."/>
            <person name="Van de Peer Y."/>
            <person name="Grigoriev I.V."/>
        </authorList>
    </citation>
    <scope>NUCLEOTIDE SEQUENCE [LARGE SCALE GENOMIC DNA]</scope>
    <source>
        <strain evidence="4 5">CCAP 1055/1</strain>
    </source>
</reference>
<dbReference type="GeneID" id="7200889"/>
<dbReference type="Pfam" id="PF16586">
    <property type="entry name" value="DUF5060"/>
    <property type="match status" value="1"/>
</dbReference>
<accession>B7FZM2</accession>
<evidence type="ECO:0000259" key="3">
    <source>
        <dbReference type="Pfam" id="PF16586"/>
    </source>
</evidence>
<dbReference type="RefSeq" id="XP_002179970.1">
    <property type="nucleotide sequence ID" value="XM_002179934.1"/>
</dbReference>
<dbReference type="Proteomes" id="UP000000759">
    <property type="component" value="Chromosome 8"/>
</dbReference>
<dbReference type="AlphaFoldDB" id="B7FZM2"/>
<dbReference type="KEGG" id="pti:PHATRDRAFT_45737"/>
<dbReference type="PaxDb" id="2850-Phatr45737"/>
<evidence type="ECO:0000259" key="2">
    <source>
        <dbReference type="Pfam" id="PF12904"/>
    </source>
</evidence>
<dbReference type="InterPro" id="IPR032260">
    <property type="entry name" value="DUF5060"/>
</dbReference>
<dbReference type="Gene3D" id="3.20.20.80">
    <property type="entry name" value="Glycosidases"/>
    <property type="match status" value="1"/>
</dbReference>